<dbReference type="Proteomes" id="UP000663846">
    <property type="component" value="Unassembled WGS sequence"/>
</dbReference>
<proteinExistence type="predicted"/>
<accession>A0A8H3GVN6</accession>
<feature type="region of interest" description="Disordered" evidence="1">
    <location>
        <begin position="122"/>
        <end position="143"/>
    </location>
</feature>
<organism evidence="2 3">
    <name type="scientific">Rhizoctonia solani</name>
    <dbReference type="NCBI Taxonomy" id="456999"/>
    <lineage>
        <taxon>Eukaryota</taxon>
        <taxon>Fungi</taxon>
        <taxon>Dikarya</taxon>
        <taxon>Basidiomycota</taxon>
        <taxon>Agaricomycotina</taxon>
        <taxon>Agaricomycetes</taxon>
        <taxon>Cantharellales</taxon>
        <taxon>Ceratobasidiaceae</taxon>
        <taxon>Rhizoctonia</taxon>
    </lineage>
</organism>
<name>A0A8H3GVN6_9AGAM</name>
<evidence type="ECO:0000313" key="3">
    <source>
        <dbReference type="Proteomes" id="UP000663846"/>
    </source>
</evidence>
<sequence>MQTVNKVSFSHLLNEAQEKAYTEKNILSAFEATGLLLFNPYQTSVMQEFTVCAQTVHMLEKIPIPAPLFATHRYSNQHKVAERCWEVLSNTTANVNKLRKGLSDLISVYKGTEAQEVILKSKKEQSEQAEQERKAKKPQGGQIGHAYVYSQVETEEIHQQKEVHKQAEAA</sequence>
<evidence type="ECO:0000256" key="1">
    <source>
        <dbReference type="SAM" id="MobiDB-lite"/>
    </source>
</evidence>
<dbReference type="EMBL" id="CAJMWS010000916">
    <property type="protein sequence ID" value="CAE6468681.1"/>
    <property type="molecule type" value="Genomic_DNA"/>
</dbReference>
<dbReference type="AlphaFoldDB" id="A0A8H3GVN6"/>
<feature type="compositionally biased region" description="Basic and acidic residues" evidence="1">
    <location>
        <begin position="122"/>
        <end position="133"/>
    </location>
</feature>
<comment type="caution">
    <text evidence="2">The sequence shown here is derived from an EMBL/GenBank/DDBJ whole genome shotgun (WGS) entry which is preliminary data.</text>
</comment>
<gene>
    <name evidence="2" type="ORF">RDB_LOCUS171556</name>
</gene>
<protein>
    <submittedName>
        <fullName evidence="2">Uncharacterized protein</fullName>
    </submittedName>
</protein>
<evidence type="ECO:0000313" key="2">
    <source>
        <dbReference type="EMBL" id="CAE6468681.1"/>
    </source>
</evidence>
<reference evidence="2" key="1">
    <citation type="submission" date="2021-01" db="EMBL/GenBank/DDBJ databases">
        <authorList>
            <person name="Kaushik A."/>
        </authorList>
    </citation>
    <scope>NUCLEOTIDE SEQUENCE</scope>
    <source>
        <strain evidence="2">AG1-1C</strain>
    </source>
</reference>